<sequence>MTTTVRTAALTALALGFLTLAGCGSSESDAPRAAASSAPQVAPSSSTARDAEPYCTHVAELNGIGEQVFADAPEEPTAEDMAARWQRLLDEGATSVDGLLSSAPDPIAQDVEVFVTDLRARAATGTGPDPEAAAAAEDRVRAWEEAYCPGGPDGS</sequence>
<name>A0A7K3W821_9ACTN</name>
<comment type="caution">
    <text evidence="3">The sequence shown here is derived from an EMBL/GenBank/DDBJ whole genome shotgun (WGS) entry which is preliminary data.</text>
</comment>
<dbReference type="AlphaFoldDB" id="A0A7K3W821"/>
<dbReference type="EMBL" id="JAAGWK010000002">
    <property type="protein sequence ID" value="NEL52494.1"/>
    <property type="molecule type" value="Genomic_DNA"/>
</dbReference>
<dbReference type="RefSeq" id="WP_152731329.1">
    <property type="nucleotide sequence ID" value="NZ_JAABOZ010000009.1"/>
</dbReference>
<organism evidence="3 4">
    <name type="scientific">Goekera deserti</name>
    <dbReference type="NCBI Taxonomy" id="2497753"/>
    <lineage>
        <taxon>Bacteria</taxon>
        <taxon>Bacillati</taxon>
        <taxon>Actinomycetota</taxon>
        <taxon>Actinomycetes</taxon>
        <taxon>Geodermatophilales</taxon>
        <taxon>Geodermatophilaceae</taxon>
        <taxon>Goekera</taxon>
    </lineage>
</organism>
<feature type="chain" id="PRO_5038336120" description="Lipoprotein" evidence="2">
    <location>
        <begin position="22"/>
        <end position="155"/>
    </location>
</feature>
<keyword evidence="4" id="KW-1185">Reference proteome</keyword>
<evidence type="ECO:0000313" key="4">
    <source>
        <dbReference type="Proteomes" id="UP000470470"/>
    </source>
</evidence>
<evidence type="ECO:0000256" key="1">
    <source>
        <dbReference type="SAM" id="MobiDB-lite"/>
    </source>
</evidence>
<proteinExistence type="predicted"/>
<keyword evidence="2" id="KW-0732">Signal</keyword>
<protein>
    <recommendedName>
        <fullName evidence="5">Lipoprotein</fullName>
    </recommendedName>
</protein>
<reference evidence="3 4" key="1">
    <citation type="submission" date="2020-02" db="EMBL/GenBank/DDBJ databases">
        <title>The whole genome sequence of CPCC 205119.</title>
        <authorList>
            <person name="Jiang Z."/>
        </authorList>
    </citation>
    <scope>NUCLEOTIDE SEQUENCE [LARGE SCALE GENOMIC DNA]</scope>
    <source>
        <strain evidence="3 4">CPCC 205119</strain>
    </source>
</reference>
<feature type="signal peptide" evidence="2">
    <location>
        <begin position="1"/>
        <end position="21"/>
    </location>
</feature>
<feature type="region of interest" description="Disordered" evidence="1">
    <location>
        <begin position="25"/>
        <end position="53"/>
    </location>
</feature>
<gene>
    <name evidence="3" type="ORF">G1H19_00485</name>
</gene>
<evidence type="ECO:0000313" key="3">
    <source>
        <dbReference type="EMBL" id="NEL52494.1"/>
    </source>
</evidence>
<dbReference type="Proteomes" id="UP000470470">
    <property type="component" value="Unassembled WGS sequence"/>
</dbReference>
<evidence type="ECO:0000256" key="2">
    <source>
        <dbReference type="SAM" id="SignalP"/>
    </source>
</evidence>
<evidence type="ECO:0008006" key="5">
    <source>
        <dbReference type="Google" id="ProtNLM"/>
    </source>
</evidence>
<dbReference type="PROSITE" id="PS51257">
    <property type="entry name" value="PROKAR_LIPOPROTEIN"/>
    <property type="match status" value="1"/>
</dbReference>
<feature type="compositionally biased region" description="Low complexity" evidence="1">
    <location>
        <begin position="25"/>
        <end position="48"/>
    </location>
</feature>
<accession>A0A7K3W821</accession>